<dbReference type="FunFam" id="3.30.70.80:FF:000005">
    <property type="entry name" value="Proteinase inhibitor I2B"/>
    <property type="match status" value="1"/>
</dbReference>
<dbReference type="PANTHER" id="PTHR28288">
    <property type="entry name" value="PROTEASE B INHIBITOR 2"/>
    <property type="match status" value="1"/>
</dbReference>
<protein>
    <submittedName>
        <fullName evidence="2">Uncharacterized protein</fullName>
    </submittedName>
</protein>
<dbReference type="InterPro" id="IPR037045">
    <property type="entry name" value="S8pro/Inhibitor_I9_sf"/>
</dbReference>
<dbReference type="Gene3D" id="3.30.70.80">
    <property type="entry name" value="Peptidase S8 propeptide/proteinase inhibitor I9"/>
    <property type="match status" value="1"/>
</dbReference>
<dbReference type="InterPro" id="IPR052471">
    <property type="entry name" value="PBI_I9"/>
</dbReference>
<evidence type="ECO:0000256" key="1">
    <source>
        <dbReference type="ARBA" id="ARBA00038069"/>
    </source>
</evidence>
<dbReference type="GO" id="GO:0004866">
    <property type="term" value="F:endopeptidase inhibitor activity"/>
    <property type="evidence" value="ECO:0007669"/>
    <property type="project" value="UniProtKB-ARBA"/>
</dbReference>
<reference evidence="2" key="1">
    <citation type="journal article" date="2020" name="Stud. Mycol.">
        <title>101 Dothideomycetes genomes: a test case for predicting lifestyles and emergence of pathogens.</title>
        <authorList>
            <person name="Haridas S."/>
            <person name="Albert R."/>
            <person name="Binder M."/>
            <person name="Bloem J."/>
            <person name="Labutti K."/>
            <person name="Salamov A."/>
            <person name="Andreopoulos B."/>
            <person name="Baker S."/>
            <person name="Barry K."/>
            <person name="Bills G."/>
            <person name="Bluhm B."/>
            <person name="Cannon C."/>
            <person name="Castanera R."/>
            <person name="Culley D."/>
            <person name="Daum C."/>
            <person name="Ezra D."/>
            <person name="Gonzalez J."/>
            <person name="Henrissat B."/>
            <person name="Kuo A."/>
            <person name="Liang C."/>
            <person name="Lipzen A."/>
            <person name="Lutzoni F."/>
            <person name="Magnuson J."/>
            <person name="Mondo S."/>
            <person name="Nolan M."/>
            <person name="Ohm R."/>
            <person name="Pangilinan J."/>
            <person name="Park H.-J."/>
            <person name="Ramirez L."/>
            <person name="Alfaro M."/>
            <person name="Sun H."/>
            <person name="Tritt A."/>
            <person name="Yoshinaga Y."/>
            <person name="Zwiers L.-H."/>
            <person name="Turgeon B."/>
            <person name="Goodwin S."/>
            <person name="Spatafora J."/>
            <person name="Crous P."/>
            <person name="Grigoriev I."/>
        </authorList>
    </citation>
    <scope>NUCLEOTIDE SEQUENCE</scope>
    <source>
        <strain evidence="2">CBS 121410</strain>
    </source>
</reference>
<dbReference type="AlphaFoldDB" id="A0A6A5YD45"/>
<organism evidence="2 3">
    <name type="scientific">Saccharata proteae CBS 121410</name>
    <dbReference type="NCBI Taxonomy" id="1314787"/>
    <lineage>
        <taxon>Eukaryota</taxon>
        <taxon>Fungi</taxon>
        <taxon>Dikarya</taxon>
        <taxon>Ascomycota</taxon>
        <taxon>Pezizomycotina</taxon>
        <taxon>Dothideomycetes</taxon>
        <taxon>Dothideomycetes incertae sedis</taxon>
        <taxon>Botryosphaeriales</taxon>
        <taxon>Saccharataceae</taxon>
        <taxon>Saccharata</taxon>
    </lineage>
</organism>
<dbReference type="EMBL" id="ML978714">
    <property type="protein sequence ID" value="KAF2089609.1"/>
    <property type="molecule type" value="Genomic_DNA"/>
</dbReference>
<dbReference type="SUPFAM" id="SSF54897">
    <property type="entry name" value="Protease propeptides/inhibitors"/>
    <property type="match status" value="1"/>
</dbReference>
<evidence type="ECO:0000313" key="2">
    <source>
        <dbReference type="EMBL" id="KAF2089609.1"/>
    </source>
</evidence>
<gene>
    <name evidence="2" type="ORF">K490DRAFT_37075</name>
</gene>
<feature type="non-terminal residue" evidence="2">
    <location>
        <position position="1"/>
    </location>
</feature>
<dbReference type="Proteomes" id="UP000799776">
    <property type="component" value="Unassembled WGS sequence"/>
</dbReference>
<keyword evidence="3" id="KW-1185">Reference proteome</keyword>
<dbReference type="OrthoDB" id="5518345at2759"/>
<name>A0A6A5YD45_9PEZI</name>
<sequence>STIYGCRPLADRLSVHRAKSTVTDQGGKITHEFKLIKGFTAEFPDGTVHSMESNEHVTVEADSEVKTQYVA</sequence>
<evidence type="ECO:0000313" key="3">
    <source>
        <dbReference type="Proteomes" id="UP000799776"/>
    </source>
</evidence>
<comment type="similarity">
    <text evidence="1">Belongs to the protease inhibitor I9 family.</text>
</comment>
<dbReference type="PANTHER" id="PTHR28288:SF2">
    <property type="entry name" value="PROTEASE B INHIBITOR 2"/>
    <property type="match status" value="1"/>
</dbReference>
<proteinExistence type="inferred from homology"/>
<accession>A0A6A5YD45</accession>
<dbReference type="GO" id="GO:0042144">
    <property type="term" value="P:vacuole fusion, non-autophagic"/>
    <property type="evidence" value="ECO:0007669"/>
    <property type="project" value="TreeGrafter"/>
</dbReference>